<dbReference type="InterPro" id="IPR020849">
    <property type="entry name" value="Small_GTPase_Ras-type"/>
</dbReference>
<keyword evidence="8" id="KW-1185">Reference proteome</keyword>
<keyword evidence="4" id="KW-0175">Coiled coil</keyword>
<dbReference type="PROSITE" id="PS51421">
    <property type="entry name" value="RAS"/>
    <property type="match status" value="1"/>
</dbReference>
<dbReference type="SMART" id="SM00174">
    <property type="entry name" value="RHO"/>
    <property type="match status" value="1"/>
</dbReference>
<dbReference type="NCBIfam" id="TIGR00231">
    <property type="entry name" value="small_GTP"/>
    <property type="match status" value="1"/>
</dbReference>
<reference evidence="8" key="2">
    <citation type="journal article" date="2013" name="Nat. Commun.">
        <title>Genome of the Chinese tree shrew.</title>
        <authorList>
            <person name="Fan Y."/>
            <person name="Huang Z.Y."/>
            <person name="Cao C.C."/>
            <person name="Chen C.S."/>
            <person name="Chen Y.X."/>
            <person name="Fan D.D."/>
            <person name="He J."/>
            <person name="Hou H.L."/>
            <person name="Hu L."/>
            <person name="Hu X.T."/>
            <person name="Jiang X.T."/>
            <person name="Lai R."/>
            <person name="Lang Y.S."/>
            <person name="Liang B."/>
            <person name="Liao S.G."/>
            <person name="Mu D."/>
            <person name="Ma Y.Y."/>
            <person name="Niu Y.Y."/>
            <person name="Sun X.Q."/>
            <person name="Xia J.Q."/>
            <person name="Xiao J."/>
            <person name="Xiong Z.Q."/>
            <person name="Xu L."/>
            <person name="Yang L."/>
            <person name="Zhang Y."/>
            <person name="Zhao W."/>
            <person name="Zhao X.D."/>
            <person name="Zheng Y.T."/>
            <person name="Zhou J.M."/>
            <person name="Zhu Y.B."/>
            <person name="Zhang G.J."/>
            <person name="Wang J."/>
            <person name="Yao Y.G."/>
        </authorList>
    </citation>
    <scope>NUCLEOTIDE SEQUENCE [LARGE SCALE GENOMIC DNA]</scope>
</reference>
<evidence type="ECO:0000259" key="6">
    <source>
        <dbReference type="Pfam" id="PF15927"/>
    </source>
</evidence>
<feature type="compositionally biased region" description="Basic and acidic residues" evidence="5">
    <location>
        <begin position="338"/>
        <end position="350"/>
    </location>
</feature>
<dbReference type="SMART" id="SM00175">
    <property type="entry name" value="RAB"/>
    <property type="match status" value="1"/>
</dbReference>
<dbReference type="Gene3D" id="3.40.50.300">
    <property type="entry name" value="P-loop containing nucleotide triphosphate hydrolases"/>
    <property type="match status" value="1"/>
</dbReference>
<dbReference type="InterPro" id="IPR027417">
    <property type="entry name" value="P-loop_NTPase"/>
</dbReference>
<dbReference type="GO" id="GO:0007165">
    <property type="term" value="P:signal transduction"/>
    <property type="evidence" value="ECO:0007669"/>
    <property type="project" value="InterPro"/>
</dbReference>
<dbReference type="InterPro" id="IPR001806">
    <property type="entry name" value="Small_GTPase"/>
</dbReference>
<dbReference type="InParanoid" id="L9LCC3"/>
<proteinExistence type="predicted"/>
<keyword evidence="3" id="KW-0342">GTP-binding</keyword>
<dbReference type="AlphaFoldDB" id="L9LCC3"/>
<dbReference type="SMART" id="SM00173">
    <property type="entry name" value="RAS"/>
    <property type="match status" value="1"/>
</dbReference>
<reference evidence="8" key="1">
    <citation type="submission" date="2012-07" db="EMBL/GenBank/DDBJ databases">
        <title>Genome of the Chinese tree shrew, a rising model animal genetically related to primates.</title>
        <authorList>
            <person name="Zhang G."/>
            <person name="Fan Y."/>
            <person name="Yao Y."/>
            <person name="Huang Z."/>
        </authorList>
    </citation>
    <scope>NUCLEOTIDE SEQUENCE [LARGE SCALE GENOMIC DNA]</scope>
</reference>
<keyword evidence="2" id="KW-0547">Nucleotide-binding</keyword>
<dbReference type="Proteomes" id="UP000011518">
    <property type="component" value="Unassembled WGS sequence"/>
</dbReference>
<evidence type="ECO:0000256" key="2">
    <source>
        <dbReference type="ARBA" id="ARBA00022741"/>
    </source>
</evidence>
<dbReference type="PRINTS" id="PR00449">
    <property type="entry name" value="RASTRNSFRMNG"/>
</dbReference>
<dbReference type="InterPro" id="IPR031826">
    <property type="entry name" value="IC97/Casc1_N"/>
</dbReference>
<dbReference type="GO" id="GO:0012505">
    <property type="term" value="C:endomembrane system"/>
    <property type="evidence" value="ECO:0007669"/>
    <property type="project" value="UniProtKB-SubCell"/>
</dbReference>
<organism evidence="7 8">
    <name type="scientific">Tupaia chinensis</name>
    <name type="common">Chinese tree shrew</name>
    <name type="synonym">Tupaia belangeri chinensis</name>
    <dbReference type="NCBI Taxonomy" id="246437"/>
    <lineage>
        <taxon>Eukaryota</taxon>
        <taxon>Metazoa</taxon>
        <taxon>Chordata</taxon>
        <taxon>Craniata</taxon>
        <taxon>Vertebrata</taxon>
        <taxon>Euteleostomi</taxon>
        <taxon>Mammalia</taxon>
        <taxon>Eutheria</taxon>
        <taxon>Euarchontoglires</taxon>
        <taxon>Scandentia</taxon>
        <taxon>Tupaiidae</taxon>
        <taxon>Tupaia</taxon>
    </lineage>
</organism>
<dbReference type="PANTHER" id="PTHR24070">
    <property type="entry name" value="RAS, DI-RAS, AND RHEB FAMILY MEMBERS OF SMALL GTPASE SUPERFAMILY"/>
    <property type="match status" value="1"/>
</dbReference>
<dbReference type="GO" id="GO:0003924">
    <property type="term" value="F:GTPase activity"/>
    <property type="evidence" value="ECO:0007669"/>
    <property type="project" value="InterPro"/>
</dbReference>
<accession>L9LCC3</accession>
<dbReference type="eggNOG" id="KOG0395">
    <property type="taxonomic scope" value="Eukaryota"/>
</dbReference>
<dbReference type="PROSITE" id="PS51419">
    <property type="entry name" value="RAB"/>
    <property type="match status" value="1"/>
</dbReference>
<evidence type="ECO:0000256" key="1">
    <source>
        <dbReference type="ARBA" id="ARBA00004308"/>
    </source>
</evidence>
<evidence type="ECO:0000256" key="4">
    <source>
        <dbReference type="SAM" id="Coils"/>
    </source>
</evidence>
<name>L9LCC3_TUPCH</name>
<comment type="subcellular location">
    <subcellularLocation>
        <location evidence="1">Endomembrane system</location>
    </subcellularLocation>
</comment>
<evidence type="ECO:0000313" key="7">
    <source>
        <dbReference type="EMBL" id="ELW72543.1"/>
    </source>
</evidence>
<evidence type="ECO:0000313" key="8">
    <source>
        <dbReference type="Proteomes" id="UP000011518"/>
    </source>
</evidence>
<sequence>MGCDIAVATKEEVEVAMVVEEQDSYRKQVVIDGETCLLDILDTAGQEEYSAMRDQYMRTGEGFLCVFAINNTKSFEDIHHYREQIKRVKDSEDVPMVLVGNKCDLPSRTVDTKQAQDLARSYGIPFIETSAKTRQGVDDAFYTLVREIRKHKEKMSKDEEARLKYEKEEMERLEIQRIEKEKWHHLEEKWKHYIQCDGSPDPSISQDMNTFISLWKEETNETFEEVIVKSKLVLSQASTLADLDSGNMEKVIQDENVTLYVWANLKKNPRYKSIRFSETDIGFEIPRILATSDIALRLLHTHYDHVTPLKPILAPPKEQISTITELVQAEVKNVEETISKEKQEETKPQEDGSNLIPEEEVKAEEQDDTEVKMSSVEEESETAKCELEMKVLSETVSAAQLLLLENAVEKPDYFEENEVDLCQFTTLGGVYHLDIFELPPQCKPVKGWMIVEVGGLFN</sequence>
<evidence type="ECO:0000256" key="3">
    <source>
        <dbReference type="ARBA" id="ARBA00023134"/>
    </source>
</evidence>
<feature type="region of interest" description="Disordered" evidence="5">
    <location>
        <begin position="338"/>
        <end position="380"/>
    </location>
</feature>
<feature type="domain" description="IC97/Casc1 N-terminal" evidence="6">
    <location>
        <begin position="187"/>
        <end position="234"/>
    </location>
</feature>
<dbReference type="GO" id="GO:0005525">
    <property type="term" value="F:GTP binding"/>
    <property type="evidence" value="ECO:0007669"/>
    <property type="project" value="UniProtKB-KW"/>
</dbReference>
<dbReference type="Pfam" id="PF15927">
    <property type="entry name" value="Casc1_N"/>
    <property type="match status" value="1"/>
</dbReference>
<dbReference type="FunFam" id="3.40.50.300:FF:003556">
    <property type="entry name" value="NRAS proto-oncogene, GTPase"/>
    <property type="match status" value="1"/>
</dbReference>
<dbReference type="GO" id="GO:0016020">
    <property type="term" value="C:membrane"/>
    <property type="evidence" value="ECO:0007669"/>
    <property type="project" value="InterPro"/>
</dbReference>
<dbReference type="SUPFAM" id="SSF52540">
    <property type="entry name" value="P-loop containing nucleoside triphosphate hydrolases"/>
    <property type="match status" value="1"/>
</dbReference>
<dbReference type="Pfam" id="PF00071">
    <property type="entry name" value="Ras"/>
    <property type="match status" value="1"/>
</dbReference>
<feature type="coiled-coil region" evidence="4">
    <location>
        <begin position="148"/>
        <end position="176"/>
    </location>
</feature>
<dbReference type="InterPro" id="IPR005225">
    <property type="entry name" value="Small_GTP-bd"/>
</dbReference>
<gene>
    <name evidence="7" type="ORF">TREES_T100009635</name>
</gene>
<evidence type="ECO:0000256" key="5">
    <source>
        <dbReference type="SAM" id="MobiDB-lite"/>
    </source>
</evidence>
<dbReference type="EMBL" id="KB320405">
    <property type="protein sequence ID" value="ELW72543.1"/>
    <property type="molecule type" value="Genomic_DNA"/>
</dbReference>
<dbReference type="STRING" id="246437.L9LCC3"/>
<protein>
    <submittedName>
        <fullName evidence="7">Cancer susceptibility candidate protein 1 like protein</fullName>
    </submittedName>
</protein>